<proteinExistence type="predicted"/>
<evidence type="ECO:0000313" key="3">
    <source>
        <dbReference type="Proteomes" id="UP001157974"/>
    </source>
</evidence>
<reference evidence="2 3" key="1">
    <citation type="journal article" date="2023" name="Nat. Commun.">
        <title>Origin of minicircular mitochondrial genomes in red algae.</title>
        <authorList>
            <person name="Lee Y."/>
            <person name="Cho C.H."/>
            <person name="Lee Y.M."/>
            <person name="Park S.I."/>
            <person name="Yang J.H."/>
            <person name="West J.A."/>
            <person name="Bhattacharya D."/>
            <person name="Yoon H.S."/>
        </authorList>
    </citation>
    <scope>NUCLEOTIDE SEQUENCE [LARGE SCALE GENOMIC DNA]</scope>
    <source>
        <strain evidence="2 3">CCMP1338</strain>
        <tissue evidence="2">Whole cell</tissue>
    </source>
</reference>
<feature type="compositionally biased region" description="Basic and acidic residues" evidence="1">
    <location>
        <begin position="88"/>
        <end position="100"/>
    </location>
</feature>
<dbReference type="Proteomes" id="UP001157974">
    <property type="component" value="Unassembled WGS sequence"/>
</dbReference>
<sequence length="334" mass="36994">MSRAEDVPIVLNMLVKQCKIDVRTAMQLIPGLLSAGVNDESSLRGLSDAQLKKAVPDAKTRRKIVAGLKKKPSGATKASSTKAKAKHAKEGAAESHIDEPEPRKLTSVELKALEVVVNRSPVMILWACSVAKQRGFDWNSCLSLAQASADWYARKKGEYHGILQHKTPHAVDESREDLEEIELVGVRINAVRKTEGKQVGYRALDDDGREISPSKPWNYISRNFGAKLEHVYGAFRGLSEAIPMDELVSGPTPYNTYEKFRPDVAHGAAGWGSRGRIKFDQLLLTKKMYHEISQIGSEGVDMGWDADDVLKSEQKMVSKPEPLEVVHDTDDRKP</sequence>
<protein>
    <submittedName>
        <fullName evidence="2">Uncharacterized protein</fullName>
    </submittedName>
</protein>
<keyword evidence="3" id="KW-1185">Reference proteome</keyword>
<gene>
    <name evidence="2" type="ORF">NDN08_004074</name>
</gene>
<organism evidence="2 3">
    <name type="scientific">Rhodosorus marinus</name>
    <dbReference type="NCBI Taxonomy" id="101924"/>
    <lineage>
        <taxon>Eukaryota</taxon>
        <taxon>Rhodophyta</taxon>
        <taxon>Stylonematophyceae</taxon>
        <taxon>Stylonematales</taxon>
        <taxon>Stylonemataceae</taxon>
        <taxon>Rhodosorus</taxon>
    </lineage>
</organism>
<name>A0AAV8UIM0_9RHOD</name>
<evidence type="ECO:0000256" key="1">
    <source>
        <dbReference type="SAM" id="MobiDB-lite"/>
    </source>
</evidence>
<comment type="caution">
    <text evidence="2">The sequence shown here is derived from an EMBL/GenBank/DDBJ whole genome shotgun (WGS) entry which is preliminary data.</text>
</comment>
<feature type="region of interest" description="Disordered" evidence="1">
    <location>
        <begin position="313"/>
        <end position="334"/>
    </location>
</feature>
<feature type="compositionally biased region" description="Low complexity" evidence="1">
    <location>
        <begin position="73"/>
        <end position="82"/>
    </location>
</feature>
<feature type="region of interest" description="Disordered" evidence="1">
    <location>
        <begin position="66"/>
        <end position="100"/>
    </location>
</feature>
<accession>A0AAV8UIM0</accession>
<evidence type="ECO:0000313" key="2">
    <source>
        <dbReference type="EMBL" id="KAJ8901869.1"/>
    </source>
</evidence>
<dbReference type="EMBL" id="JAMWBK010000010">
    <property type="protein sequence ID" value="KAJ8901869.1"/>
    <property type="molecule type" value="Genomic_DNA"/>
</dbReference>
<dbReference type="AlphaFoldDB" id="A0AAV8UIM0"/>